<dbReference type="GO" id="GO:0004252">
    <property type="term" value="F:serine-type endopeptidase activity"/>
    <property type="evidence" value="ECO:0007669"/>
    <property type="project" value="UniProtKB-UniRule"/>
</dbReference>
<feature type="active site" description="Charge relay system" evidence="5 6">
    <location>
        <position position="286"/>
    </location>
</feature>
<evidence type="ECO:0000256" key="1">
    <source>
        <dbReference type="ARBA" id="ARBA00011073"/>
    </source>
</evidence>
<keyword evidence="4 6" id="KW-0720">Serine protease</keyword>
<reference evidence="9 10" key="1">
    <citation type="submission" date="2016-01" db="EMBL/GenBank/DDBJ databases">
        <title>The new phylogeny of the genus Mycobacterium.</title>
        <authorList>
            <person name="Tarcisio F."/>
            <person name="Conor M."/>
            <person name="Antonella G."/>
            <person name="Elisabetta G."/>
            <person name="Giulia F.S."/>
            <person name="Sara T."/>
            <person name="Anna F."/>
            <person name="Clotilde B."/>
            <person name="Roberto B."/>
            <person name="Veronica D.S."/>
            <person name="Fabio R."/>
            <person name="Monica P."/>
            <person name="Olivier J."/>
            <person name="Enrico T."/>
            <person name="Nicola S."/>
        </authorList>
    </citation>
    <scope>NUCLEOTIDE SEQUENCE [LARGE SCALE GENOMIC DNA]</scope>
    <source>
        <strain evidence="9 10">DSM 44164</strain>
    </source>
</reference>
<dbReference type="InterPro" id="IPR015500">
    <property type="entry name" value="Peptidase_S8_subtilisin-rel"/>
</dbReference>
<feature type="domain" description="Peptidase S8/S53" evidence="8">
    <location>
        <begin position="277"/>
        <end position="628"/>
    </location>
</feature>
<evidence type="ECO:0000256" key="6">
    <source>
        <dbReference type="PROSITE-ProRule" id="PRU01240"/>
    </source>
</evidence>
<proteinExistence type="inferred from homology"/>
<keyword evidence="3 6" id="KW-0378">Hydrolase</keyword>
<name>A0A1X1ZKI7_MYCNO</name>
<protein>
    <recommendedName>
        <fullName evidence="8">Peptidase S8/S53 domain-containing protein</fullName>
    </recommendedName>
</protein>
<dbReference type="PANTHER" id="PTHR43806:SF11">
    <property type="entry name" value="CEREVISIN-RELATED"/>
    <property type="match status" value="1"/>
</dbReference>
<accession>A0A1X1ZKI7</accession>
<comment type="caution">
    <text evidence="9">The sequence shown here is derived from an EMBL/GenBank/DDBJ whole genome shotgun (WGS) entry which is preliminary data.</text>
</comment>
<keyword evidence="2 6" id="KW-0645">Protease</keyword>
<dbReference type="InterPro" id="IPR023828">
    <property type="entry name" value="Peptidase_S8_Ser-AS"/>
</dbReference>
<dbReference type="PRINTS" id="PR00723">
    <property type="entry name" value="SUBTILISIN"/>
</dbReference>
<dbReference type="InterPro" id="IPR050131">
    <property type="entry name" value="Peptidase_S8_subtilisin-like"/>
</dbReference>
<dbReference type="PANTHER" id="PTHR43806">
    <property type="entry name" value="PEPTIDASE S8"/>
    <property type="match status" value="1"/>
</dbReference>
<dbReference type="Gene3D" id="3.40.50.200">
    <property type="entry name" value="Peptidase S8/S53 domain"/>
    <property type="match status" value="1"/>
</dbReference>
<feature type="active site" description="Charge relay system" evidence="5 6">
    <location>
        <position position="331"/>
    </location>
</feature>
<dbReference type="PROSITE" id="PS00137">
    <property type="entry name" value="SUBTILASE_HIS"/>
    <property type="match status" value="1"/>
</dbReference>
<keyword evidence="10" id="KW-1185">Reference proteome</keyword>
<evidence type="ECO:0000256" key="4">
    <source>
        <dbReference type="ARBA" id="ARBA00022825"/>
    </source>
</evidence>
<evidence type="ECO:0000259" key="8">
    <source>
        <dbReference type="Pfam" id="PF00082"/>
    </source>
</evidence>
<dbReference type="EMBL" id="LQPI01000026">
    <property type="protein sequence ID" value="ORW23828.1"/>
    <property type="molecule type" value="Genomic_DNA"/>
</dbReference>
<comment type="similarity">
    <text evidence="1 6">Belongs to the peptidase S8 family.</text>
</comment>
<evidence type="ECO:0000256" key="5">
    <source>
        <dbReference type="PIRSR" id="PIRSR615500-1"/>
    </source>
</evidence>
<dbReference type="STRING" id="1782.AWC18_03825"/>
<evidence type="ECO:0000256" key="7">
    <source>
        <dbReference type="SAM" id="MobiDB-lite"/>
    </source>
</evidence>
<dbReference type="CDD" id="cd07487">
    <property type="entry name" value="Peptidases_S8_1"/>
    <property type="match status" value="1"/>
</dbReference>
<evidence type="ECO:0000313" key="9">
    <source>
        <dbReference type="EMBL" id="ORW23828.1"/>
    </source>
</evidence>
<evidence type="ECO:0000256" key="2">
    <source>
        <dbReference type="ARBA" id="ARBA00022670"/>
    </source>
</evidence>
<dbReference type="Proteomes" id="UP000193108">
    <property type="component" value="Unassembled WGS sequence"/>
</dbReference>
<dbReference type="SUPFAM" id="SSF52743">
    <property type="entry name" value="Subtilisin-like"/>
    <property type="match status" value="1"/>
</dbReference>
<dbReference type="GO" id="GO:0006508">
    <property type="term" value="P:proteolysis"/>
    <property type="evidence" value="ECO:0007669"/>
    <property type="project" value="UniProtKB-KW"/>
</dbReference>
<evidence type="ECO:0000313" key="10">
    <source>
        <dbReference type="Proteomes" id="UP000193108"/>
    </source>
</evidence>
<dbReference type="InterPro" id="IPR022398">
    <property type="entry name" value="Peptidase_S8_His-AS"/>
</dbReference>
<dbReference type="AlphaFoldDB" id="A0A1X1ZKI7"/>
<feature type="active site" description="Charge relay system" evidence="5 6">
    <location>
        <position position="580"/>
    </location>
</feature>
<dbReference type="PROSITE" id="PS51892">
    <property type="entry name" value="SUBTILASE"/>
    <property type="match status" value="1"/>
</dbReference>
<feature type="compositionally biased region" description="Polar residues" evidence="7">
    <location>
        <begin position="518"/>
        <end position="529"/>
    </location>
</feature>
<organism evidence="9 10">
    <name type="scientific">Mycolicibacter nonchromogenicus</name>
    <name type="common">Mycobacterium nonchromogenicum</name>
    <dbReference type="NCBI Taxonomy" id="1782"/>
    <lineage>
        <taxon>Bacteria</taxon>
        <taxon>Bacillati</taxon>
        <taxon>Actinomycetota</taxon>
        <taxon>Actinomycetes</taxon>
        <taxon>Mycobacteriales</taxon>
        <taxon>Mycobacteriaceae</taxon>
        <taxon>Mycolicibacter</taxon>
    </lineage>
</organism>
<dbReference type="InterPro" id="IPR036852">
    <property type="entry name" value="Peptidase_S8/S53_dom_sf"/>
</dbReference>
<feature type="region of interest" description="Disordered" evidence="7">
    <location>
        <begin position="512"/>
        <end position="535"/>
    </location>
</feature>
<dbReference type="PROSITE" id="PS00138">
    <property type="entry name" value="SUBTILASE_SER"/>
    <property type="match status" value="1"/>
</dbReference>
<dbReference type="Pfam" id="PF00082">
    <property type="entry name" value="Peptidase_S8"/>
    <property type="match status" value="1"/>
</dbReference>
<sequence length="639" mass="67711">MCAVLALEKADKPATETRLKEMVGARFAASFLPGDRLYEGDRPSWEGRVDEATNALVKQKHLRRVRRAGERAVHTTVAGRQQHDDACQIGVLVAAAPVPTVDQTPPPPDLLQPGVVTGPLQRKLRPAVESIANLDLFPATKSFRSSVRGIGTGSDSLDDEQPAGQAEPIMIELNLRYGMGAEPTVAGGLAGAIARVEELWKLVGAQGEPTVVADQYLAGELTPEQMQNIATADAAAGDWPHRAIFRIWPDFEVHRQIDVSTTTVKAVPAQRSFAAFGDGIVWAVIDSGIDGTHPHFQGEHTLNDPSVIDLHRDFVSGSDDPAAALVDDDGHGTHVAGIIAGSLARWKPDRGKPRAIAAEKRRNNGAVAGADPILSPRSVDLELLKGVAPHAKLVSLKVLGGLGDLTARTTRVIRALAYVREVNGDTGKLSRIHGVNLSLGYDFLAEWFACGQSPLCLEVNRLMRTGVVVVVAAGNSGSVKLNVQKSDVSQFSAAVTINDPGNADLAITVGSTHRDSPHTNGISYFSSRGPTGDGRRKPDLVAPGELITSAAAGTNLANIQRAKFEGLDGAAVYIQDSGTSMAAPHVSGAIAAFLSVQREFVGRPDEVKRIFTSSATSLNRDPNFQGAGLVDLMRALQTS</sequence>
<evidence type="ECO:0000256" key="3">
    <source>
        <dbReference type="ARBA" id="ARBA00022801"/>
    </source>
</evidence>
<gene>
    <name evidence="9" type="ORF">AWC18_03825</name>
</gene>
<dbReference type="RefSeq" id="WP_085137692.1">
    <property type="nucleotide sequence ID" value="NZ_LQPI01000026.1"/>
</dbReference>
<dbReference type="InterPro" id="IPR000209">
    <property type="entry name" value="Peptidase_S8/S53_dom"/>
</dbReference>